<dbReference type="OrthoDB" id="426527at2759"/>
<dbReference type="SUPFAM" id="SSF103473">
    <property type="entry name" value="MFS general substrate transporter"/>
    <property type="match status" value="1"/>
</dbReference>
<keyword evidence="3 6" id="KW-0812">Transmembrane</keyword>
<dbReference type="GO" id="GO:0015144">
    <property type="term" value="F:carbohydrate transmembrane transporter activity"/>
    <property type="evidence" value="ECO:0007669"/>
    <property type="project" value="InterPro"/>
</dbReference>
<evidence type="ECO:0000256" key="1">
    <source>
        <dbReference type="ARBA" id="ARBA00004141"/>
    </source>
</evidence>
<evidence type="ECO:0000256" key="4">
    <source>
        <dbReference type="ARBA" id="ARBA00022989"/>
    </source>
</evidence>
<dbReference type="InParanoid" id="A0A0G4G9Q5"/>
<feature type="transmembrane region" description="Helical" evidence="6">
    <location>
        <begin position="327"/>
        <end position="346"/>
    </location>
</feature>
<reference evidence="7 8" key="1">
    <citation type="submission" date="2014-11" db="EMBL/GenBank/DDBJ databases">
        <authorList>
            <person name="Zhu J."/>
            <person name="Qi W."/>
            <person name="Song R."/>
        </authorList>
    </citation>
    <scope>NUCLEOTIDE SEQUENCE [LARGE SCALE GENOMIC DNA]</scope>
</reference>
<evidence type="ECO:0000256" key="6">
    <source>
        <dbReference type="SAM" id="Phobius"/>
    </source>
</evidence>
<dbReference type="AlphaFoldDB" id="A0A0G4G9Q5"/>
<feature type="transmembrane region" description="Helical" evidence="6">
    <location>
        <begin position="70"/>
        <end position="91"/>
    </location>
</feature>
<comment type="subcellular location">
    <subcellularLocation>
        <location evidence="1">Membrane</location>
        <topology evidence="1">Multi-pass membrane protein</topology>
    </subcellularLocation>
</comment>
<evidence type="ECO:0000313" key="7">
    <source>
        <dbReference type="EMBL" id="CEM25253.1"/>
    </source>
</evidence>
<dbReference type="EMBL" id="CDMY01000593">
    <property type="protein sequence ID" value="CEM25253.1"/>
    <property type="molecule type" value="Genomic_DNA"/>
</dbReference>
<dbReference type="InterPro" id="IPR012435">
    <property type="entry name" value="TMEM144"/>
</dbReference>
<organism evidence="7 8">
    <name type="scientific">Vitrella brassicaformis (strain CCMP3155)</name>
    <dbReference type="NCBI Taxonomy" id="1169540"/>
    <lineage>
        <taxon>Eukaryota</taxon>
        <taxon>Sar</taxon>
        <taxon>Alveolata</taxon>
        <taxon>Colpodellida</taxon>
        <taxon>Vitrellaceae</taxon>
        <taxon>Vitrella</taxon>
    </lineage>
</organism>
<proteinExistence type="inferred from homology"/>
<feature type="transmembrane region" description="Helical" evidence="6">
    <location>
        <begin position="352"/>
        <end position="374"/>
    </location>
</feature>
<keyword evidence="4 6" id="KW-1133">Transmembrane helix</keyword>
<dbReference type="Proteomes" id="UP000041254">
    <property type="component" value="Unassembled WGS sequence"/>
</dbReference>
<sequence>MFGIQYVPVKKYEIHDGSLFQYHMAGGILITGFIINLCLSFPLPILLPGLLGGAFWGVSNYLVLPTVRFLGLGLGFTLYHAVNLLIGFLVGRVGFLGAPKETIRVPWLSDVGLALLLLSFLFTLVVEPALERNRMKRLETFDHPMPMPAMPQSAQQQRQQQQQLVDPLIEEHQRSATTVDMTTMANGANPMSDGGAASPVLRTALTGKEGHSHFPIGDRDKWMPHPHGHVDNHRDDLPDQSPTRWRLDWGKVWGVSVGVMAGFTAGLNMLPYDIWMHKRKALTTRDSLGFMLSHVLGIYATAQLLYLLYTAVALVQSRRVPHTVIRPAWLAGVIWAVGNACQLLVLPRLGYTFGYILCAIGPVVVAALIAFFVFKEIHGKVNVVCFWTAITLQSAGVILMGLAKM</sequence>
<evidence type="ECO:0008006" key="9">
    <source>
        <dbReference type="Google" id="ProtNLM"/>
    </source>
</evidence>
<dbReference type="OMA" id="FCHFSGI"/>
<feature type="transmembrane region" description="Helical" evidence="6">
    <location>
        <begin position="252"/>
        <end position="270"/>
    </location>
</feature>
<feature type="transmembrane region" description="Helical" evidence="6">
    <location>
        <begin position="290"/>
        <end position="315"/>
    </location>
</feature>
<feature type="transmembrane region" description="Helical" evidence="6">
    <location>
        <begin position="20"/>
        <end position="39"/>
    </location>
</feature>
<feature type="transmembrane region" description="Helical" evidence="6">
    <location>
        <begin position="381"/>
        <end position="403"/>
    </location>
</feature>
<dbReference type="InterPro" id="IPR036259">
    <property type="entry name" value="MFS_trans_sf"/>
</dbReference>
<keyword evidence="5 6" id="KW-0472">Membrane</keyword>
<feature type="transmembrane region" description="Helical" evidence="6">
    <location>
        <begin position="45"/>
        <end position="63"/>
    </location>
</feature>
<accession>A0A0G4G9Q5</accession>
<dbReference type="GO" id="GO:0016020">
    <property type="term" value="C:membrane"/>
    <property type="evidence" value="ECO:0007669"/>
    <property type="project" value="UniProtKB-SubCell"/>
</dbReference>
<evidence type="ECO:0000256" key="3">
    <source>
        <dbReference type="ARBA" id="ARBA00022692"/>
    </source>
</evidence>
<dbReference type="PANTHER" id="PTHR16119:SF17">
    <property type="entry name" value="TRANSMEMBRANE PROTEIN 144"/>
    <property type="match status" value="1"/>
</dbReference>
<keyword evidence="8" id="KW-1185">Reference proteome</keyword>
<evidence type="ECO:0000256" key="5">
    <source>
        <dbReference type="ARBA" id="ARBA00023136"/>
    </source>
</evidence>
<dbReference type="Pfam" id="PF07857">
    <property type="entry name" value="TMEM144"/>
    <property type="match status" value="2"/>
</dbReference>
<dbReference type="VEuPathDB" id="CryptoDB:Vbra_22047"/>
<protein>
    <recommendedName>
        <fullName evidence="9">EamA domain-containing protein</fullName>
    </recommendedName>
</protein>
<dbReference type="PANTHER" id="PTHR16119">
    <property type="entry name" value="TRANSMEMBRANE PROTEIN 144"/>
    <property type="match status" value="1"/>
</dbReference>
<evidence type="ECO:0000313" key="8">
    <source>
        <dbReference type="Proteomes" id="UP000041254"/>
    </source>
</evidence>
<dbReference type="InterPro" id="IPR010651">
    <property type="entry name" value="Sugar_transport"/>
</dbReference>
<gene>
    <name evidence="7" type="ORF">Vbra_22047</name>
</gene>
<evidence type="ECO:0000256" key="2">
    <source>
        <dbReference type="ARBA" id="ARBA00005731"/>
    </source>
</evidence>
<comment type="similarity">
    <text evidence="2">Belongs to the TMEM144 family.</text>
</comment>
<name>A0A0G4G9Q5_VITBC</name>
<feature type="transmembrane region" description="Helical" evidence="6">
    <location>
        <begin position="111"/>
        <end position="130"/>
    </location>
</feature>